<comment type="caution">
    <text evidence="2">The sequence shown here is derived from an EMBL/GenBank/DDBJ whole genome shotgun (WGS) entry which is preliminary data.</text>
</comment>
<dbReference type="PANTHER" id="PTHR43300:SF7">
    <property type="entry name" value="UDP-N-ACETYLBACILLOSAMINE N-ACETYLTRANSFERASE"/>
    <property type="match status" value="1"/>
</dbReference>
<dbReference type="AlphaFoldDB" id="A0A7X4W4E9"/>
<dbReference type="Gene3D" id="2.160.10.10">
    <property type="entry name" value="Hexapeptide repeat proteins"/>
    <property type="match status" value="1"/>
</dbReference>
<comment type="similarity">
    <text evidence="1">Belongs to the transferase hexapeptide repeat family.</text>
</comment>
<dbReference type="PANTHER" id="PTHR43300">
    <property type="entry name" value="ACETYLTRANSFERASE"/>
    <property type="match status" value="1"/>
</dbReference>
<proteinExistence type="inferred from homology"/>
<dbReference type="EMBL" id="WUTT01000001">
    <property type="protein sequence ID" value="NAW33256.1"/>
    <property type="molecule type" value="Genomic_DNA"/>
</dbReference>
<accession>A0A7X4W4E9</accession>
<sequence>MRMREARTFTLEEVQQQLQRLDIPFSTSSSTAPEARYAFKSLRQIEPAGIYFLVAGIPNPPQIENSIILYPEADYGGAGNVTLQVEDPQLVFYRLMEAMVGESVKPQGIHPTAVIGEGCEIDPSAYIGPFCVLEDCIVKAGARLHSHVTIMRGTTIEEDVTIESHSTIGATGVAWIWDPVTRRRVVQPQTGYTRVCRGSFLGTDITVVRGSVNETTIIGEGCVIAHGSKIGHGSQIGPECHFANNISIAGNVTLGQQCFLGSGAVVRPQTRLAERTVVGAGAVVVKHCEEPGLLLMGAPAKPAKSASGRMSGVPKPLDN</sequence>
<name>A0A7X4W4E9_9GAMM</name>
<keyword evidence="3" id="KW-1185">Reference proteome</keyword>
<dbReference type="InterPro" id="IPR011004">
    <property type="entry name" value="Trimer_LpxA-like_sf"/>
</dbReference>
<keyword evidence="2" id="KW-0808">Transferase</keyword>
<evidence type="ECO:0000313" key="2">
    <source>
        <dbReference type="EMBL" id="NAW33256.1"/>
    </source>
</evidence>
<gene>
    <name evidence="2" type="ORF">GRB96_02305</name>
</gene>
<dbReference type="Proteomes" id="UP000487929">
    <property type="component" value="Unassembled WGS sequence"/>
</dbReference>
<evidence type="ECO:0000313" key="3">
    <source>
        <dbReference type="Proteomes" id="UP000487929"/>
    </source>
</evidence>
<organism evidence="2 3">
    <name type="scientific">Halomonas alimentaria</name>
    <dbReference type="NCBI Taxonomy" id="147248"/>
    <lineage>
        <taxon>Bacteria</taxon>
        <taxon>Pseudomonadati</taxon>
        <taxon>Pseudomonadota</taxon>
        <taxon>Gammaproteobacteria</taxon>
        <taxon>Oceanospirillales</taxon>
        <taxon>Halomonadaceae</taxon>
        <taxon>Halomonas</taxon>
    </lineage>
</organism>
<evidence type="ECO:0000256" key="1">
    <source>
        <dbReference type="ARBA" id="ARBA00007274"/>
    </source>
</evidence>
<dbReference type="SUPFAM" id="SSF51161">
    <property type="entry name" value="Trimeric LpxA-like enzymes"/>
    <property type="match status" value="1"/>
</dbReference>
<protein>
    <submittedName>
        <fullName evidence="2">UDP-3-O-(3-hydroxymyristoyl) glucosamine N-acyltransferase</fullName>
    </submittedName>
</protein>
<dbReference type="OrthoDB" id="9784739at2"/>
<reference evidence="2 3" key="1">
    <citation type="submission" date="2019-12" db="EMBL/GenBank/DDBJ databases">
        <title>Draft genome sequencing of Halomonas alimentaria DSM 15356.</title>
        <authorList>
            <person name="Pandiyan K."/>
            <person name="Kushwaha P."/>
            <person name="Gowdham M."/>
            <person name="Chakdar H."/>
            <person name="Singh A."/>
            <person name="Kumar M."/>
            <person name="Saxena A.K."/>
        </authorList>
    </citation>
    <scope>NUCLEOTIDE SEQUENCE [LARGE SCALE GENOMIC DNA]</scope>
    <source>
        <strain evidence="2 3">DSM 15356</strain>
    </source>
</reference>
<keyword evidence="2" id="KW-0012">Acyltransferase</keyword>
<dbReference type="InterPro" id="IPR050179">
    <property type="entry name" value="Trans_hexapeptide_repeat"/>
</dbReference>
<dbReference type="GO" id="GO:0016746">
    <property type="term" value="F:acyltransferase activity"/>
    <property type="evidence" value="ECO:0007669"/>
    <property type="project" value="UniProtKB-KW"/>
</dbReference>